<evidence type="ECO:0000313" key="3">
    <source>
        <dbReference type="EMBL" id="QDZ21972.1"/>
    </source>
</evidence>
<evidence type="ECO:0000313" key="4">
    <source>
        <dbReference type="Proteomes" id="UP000316726"/>
    </source>
</evidence>
<evidence type="ECO:0000256" key="2">
    <source>
        <dbReference type="SAM" id="Phobius"/>
    </source>
</evidence>
<organism evidence="3 4">
    <name type="scientific">Chloropicon primus</name>
    <dbReference type="NCBI Taxonomy" id="1764295"/>
    <lineage>
        <taxon>Eukaryota</taxon>
        <taxon>Viridiplantae</taxon>
        <taxon>Chlorophyta</taxon>
        <taxon>Chloropicophyceae</taxon>
        <taxon>Chloropicales</taxon>
        <taxon>Chloropicaceae</taxon>
        <taxon>Chloropicon</taxon>
    </lineage>
</organism>
<sequence length="900" mass="100158">MLSQGYWFLERDCVRAVKLFLSSASCVLSVAAAALAYTFLAGANEAPPAFRGLAFPGYTHTPFSLLLICVSVAASYPQPWPWRERRVKVLFLLHLFLCAITTFFSIELARNIFHYVNDTRVFREPHGALVERTSWIAQKLFELAGLLIGQSMAVLLLALLQVFECCRETIWKGKRTESSPSLPRRKSNKNDYNRVYSEVSPVPDGEKLDDDDEDEEDEDEDDDDAGGAGEGGGKEGVLALEIEQPGSEESEEKEVPFKYLNWLSRCIKWLSLGVGLGFFVYGLVIATMTFAPIASSTSWDQSAEHRCNPGSSRCMLPFPSLHLLSQSNETATGWRFDVRDPGVGVYLRTFKFLTFESTRDLDGFSPMSAVVFEMPEAAEVSPYPGNYFSPEESSETILIDTTVNKTIPHFLYKKDGLVYMQPREPFGFDRRIVAGVRQLKNAAGSVISRKPNPALAGEAVVKALESFGWRSDDELQLCWEFHTASCSSTLVPGMELRRFALEKHREGKVRNKVIKAIDERDLCSSDDENQTAYTIHGKIESPSFLPILSNTANHVRDGENYSWTEYTVRVPCSIATNASGNVTIVQYGHGFLGDRSEVLGHYLGELSNLHRWILVAVDTQGLTRHDLLFLLQLCLNQASLAAPLTEMVWESHINRMLSEMILVKELREEVAPILDVLNGSVDVKYAYYGNSLGAITGLSYVSMQETTKRAVLGVGGLPYNLILRFSDQFSFFKTLLRAQFFDSTSVELFALISQSFWDQIGSGWLGCYSQGEDFQCGGAGYDWDHYQNKNFFLQDGVVDDSVPAISGHLVANAVNASVVNPVRGIPLLRNETEARSPNSFLVEWLPERNLHRCLRLQPAAKAQIGNFITNGWITGDECGANSTCVADTSIDSSCDVDIGQ</sequence>
<dbReference type="AlphaFoldDB" id="A0A5B8MRS3"/>
<feature type="transmembrane region" description="Helical" evidence="2">
    <location>
        <begin position="60"/>
        <end position="77"/>
    </location>
</feature>
<feature type="transmembrane region" description="Helical" evidence="2">
    <location>
        <begin position="89"/>
        <end position="106"/>
    </location>
</feature>
<feature type="compositionally biased region" description="Acidic residues" evidence="1">
    <location>
        <begin position="207"/>
        <end position="225"/>
    </location>
</feature>
<name>A0A5B8MRS3_9CHLO</name>
<dbReference type="Proteomes" id="UP000316726">
    <property type="component" value="Chromosome 6"/>
</dbReference>
<reference evidence="3 4" key="1">
    <citation type="submission" date="2018-07" db="EMBL/GenBank/DDBJ databases">
        <title>The complete nuclear genome of the prasinophyte Chloropicon primus (CCMP1205).</title>
        <authorList>
            <person name="Pombert J.-F."/>
            <person name="Otis C."/>
            <person name="Turmel M."/>
            <person name="Lemieux C."/>
        </authorList>
    </citation>
    <scope>NUCLEOTIDE SEQUENCE [LARGE SCALE GENOMIC DNA]</scope>
    <source>
        <strain evidence="3 4">CCMP1205</strain>
    </source>
</reference>
<keyword evidence="2" id="KW-0472">Membrane</keyword>
<keyword evidence="4" id="KW-1185">Reference proteome</keyword>
<accession>A0A5B8MRS3</accession>
<dbReference type="EMBL" id="CP031039">
    <property type="protein sequence ID" value="QDZ21972.1"/>
    <property type="molecule type" value="Genomic_DNA"/>
</dbReference>
<keyword evidence="2" id="KW-0812">Transmembrane</keyword>
<feature type="region of interest" description="Disordered" evidence="1">
    <location>
        <begin position="195"/>
        <end position="234"/>
    </location>
</feature>
<feature type="transmembrane region" description="Helical" evidence="2">
    <location>
        <begin position="143"/>
        <end position="163"/>
    </location>
</feature>
<gene>
    <name evidence="3" type="ORF">A3770_06p44900</name>
</gene>
<keyword evidence="2" id="KW-1133">Transmembrane helix</keyword>
<feature type="transmembrane region" description="Helical" evidence="2">
    <location>
        <begin position="20"/>
        <end position="40"/>
    </location>
</feature>
<evidence type="ECO:0008006" key="5">
    <source>
        <dbReference type="Google" id="ProtNLM"/>
    </source>
</evidence>
<dbReference type="OrthoDB" id="189551at2759"/>
<protein>
    <recommendedName>
        <fullName evidence="5">Alpha/beta-hydrolase</fullName>
    </recommendedName>
</protein>
<feature type="transmembrane region" description="Helical" evidence="2">
    <location>
        <begin position="269"/>
        <end position="291"/>
    </location>
</feature>
<proteinExistence type="predicted"/>
<evidence type="ECO:0000256" key="1">
    <source>
        <dbReference type="SAM" id="MobiDB-lite"/>
    </source>
</evidence>